<protein>
    <recommendedName>
        <fullName evidence="1">F-box domain-containing protein</fullName>
    </recommendedName>
</protein>
<dbReference type="EMBL" id="JABCIY010000155">
    <property type="protein sequence ID" value="KAF7191897.1"/>
    <property type="molecule type" value="Genomic_DNA"/>
</dbReference>
<evidence type="ECO:0000259" key="1">
    <source>
        <dbReference type="PROSITE" id="PS50181"/>
    </source>
</evidence>
<accession>A0A8H6RJC3</accession>
<feature type="domain" description="F-box" evidence="1">
    <location>
        <begin position="1"/>
        <end position="49"/>
    </location>
</feature>
<dbReference type="PROSITE" id="PS50181">
    <property type="entry name" value="FBOX"/>
    <property type="match status" value="1"/>
</dbReference>
<evidence type="ECO:0000313" key="2">
    <source>
        <dbReference type="EMBL" id="KAF7191897.1"/>
    </source>
</evidence>
<dbReference type="AlphaFoldDB" id="A0A8H6RJC3"/>
<comment type="caution">
    <text evidence="2">The sequence shown here is derived from an EMBL/GenBank/DDBJ whole genome shotgun (WGS) entry which is preliminary data.</text>
</comment>
<dbReference type="InterPro" id="IPR001810">
    <property type="entry name" value="F-box_dom"/>
</dbReference>
<reference evidence="2" key="1">
    <citation type="submission" date="2020-04" db="EMBL/GenBank/DDBJ databases">
        <title>Draft genome resource of the tomato pathogen Pseudocercospora fuligena.</title>
        <authorList>
            <person name="Zaccaron A."/>
        </authorList>
    </citation>
    <scope>NUCLEOTIDE SEQUENCE</scope>
    <source>
        <strain evidence="2">PF001</strain>
    </source>
</reference>
<dbReference type="Proteomes" id="UP000660729">
    <property type="component" value="Unassembled WGS sequence"/>
</dbReference>
<name>A0A8H6RJC3_9PEZI</name>
<organism evidence="2 3">
    <name type="scientific">Pseudocercospora fuligena</name>
    <dbReference type="NCBI Taxonomy" id="685502"/>
    <lineage>
        <taxon>Eukaryota</taxon>
        <taxon>Fungi</taxon>
        <taxon>Dikarya</taxon>
        <taxon>Ascomycota</taxon>
        <taxon>Pezizomycotina</taxon>
        <taxon>Dothideomycetes</taxon>
        <taxon>Dothideomycetidae</taxon>
        <taxon>Mycosphaerellales</taxon>
        <taxon>Mycosphaerellaceae</taxon>
        <taxon>Pseudocercospora</taxon>
    </lineage>
</organism>
<gene>
    <name evidence="2" type="ORF">HII31_06942</name>
</gene>
<feature type="non-terminal residue" evidence="2">
    <location>
        <position position="1"/>
    </location>
</feature>
<keyword evidence="3" id="KW-1185">Reference proteome</keyword>
<evidence type="ECO:0000313" key="3">
    <source>
        <dbReference type="Proteomes" id="UP000660729"/>
    </source>
</evidence>
<proteinExistence type="predicted"/>
<dbReference type="OrthoDB" id="3438345at2759"/>
<dbReference type="CDD" id="cd09917">
    <property type="entry name" value="F-box_SF"/>
    <property type="match status" value="1"/>
</dbReference>
<dbReference type="Pfam" id="PF00646">
    <property type="entry name" value="F-box"/>
    <property type="match status" value="1"/>
</dbReference>
<sequence>MSLTDVPNELFEDICTFLCLPDLCSLRLVSRLTAAKATQDRFKSFYKQKRVDLTQKSLEQFLCQTESHSIGCLVEDLILVGVVNNTLAFEAGLRRAQQKAETMAELKEELKILRQRKAECDLFRKSGQDVKLLAQSLGNLAKTRRYGQLPSLRLEVVVYRETVDIRLDPIGGGSWKMIWAEAASTLKRAMSALAQSQLAIQQFHMFTDLQRCSLACNEILPAIDPDVQLDKLSKLAISVSSWSVGETDRDLNRTGDPCDVIDWSIDPIDRDTEVLRQEALDENNSSGLPRLLGLCSNLEELHVHQYDLQHDALQHNDLQLLRLQGITAREQDLVTFVKQHGALKHLALESITLQRRGSFRALFEYCRNRFESLFLEDLFEHFWLVYFINEQDENEFPPGLPTLTHAEGTNVLKRTAETRHRRIEYHLPTDCFVGGPLISNWRERRRREYGPP</sequence>